<name>A0A2T6BUF7_9FLAO</name>
<keyword evidence="1" id="KW-1133">Transmembrane helix</keyword>
<gene>
    <name evidence="2" type="ORF">C8N46_10819</name>
</gene>
<evidence type="ECO:0000256" key="1">
    <source>
        <dbReference type="SAM" id="Phobius"/>
    </source>
</evidence>
<protein>
    <submittedName>
        <fullName evidence="2">Uncharacterized protein</fullName>
    </submittedName>
</protein>
<proteinExistence type="predicted"/>
<reference evidence="2 3" key="1">
    <citation type="submission" date="2018-04" db="EMBL/GenBank/DDBJ databases">
        <title>Genomic Encyclopedia of Archaeal and Bacterial Type Strains, Phase II (KMG-II): from individual species to whole genera.</title>
        <authorList>
            <person name="Goeker M."/>
        </authorList>
    </citation>
    <scope>NUCLEOTIDE SEQUENCE [LARGE SCALE GENOMIC DNA]</scope>
    <source>
        <strain evidence="2 3">DSM 25731</strain>
    </source>
</reference>
<keyword evidence="3" id="KW-1185">Reference proteome</keyword>
<keyword evidence="1" id="KW-0472">Membrane</keyword>
<feature type="transmembrane region" description="Helical" evidence="1">
    <location>
        <begin position="116"/>
        <end position="136"/>
    </location>
</feature>
<keyword evidence="1" id="KW-0812">Transmembrane</keyword>
<dbReference type="OrthoDB" id="1439007at2"/>
<dbReference type="Proteomes" id="UP000244090">
    <property type="component" value="Unassembled WGS sequence"/>
</dbReference>
<comment type="caution">
    <text evidence="2">The sequence shown here is derived from an EMBL/GenBank/DDBJ whole genome shotgun (WGS) entry which is preliminary data.</text>
</comment>
<dbReference type="EMBL" id="QBKT01000008">
    <property type="protein sequence ID" value="PTX59709.1"/>
    <property type="molecule type" value="Genomic_DNA"/>
</dbReference>
<dbReference type="AlphaFoldDB" id="A0A2T6BUF7"/>
<dbReference type="RefSeq" id="WP_108115870.1">
    <property type="nucleotide sequence ID" value="NZ_QBKT01000008.1"/>
</dbReference>
<feature type="transmembrane region" description="Helical" evidence="1">
    <location>
        <begin position="83"/>
        <end position="104"/>
    </location>
</feature>
<evidence type="ECO:0000313" key="3">
    <source>
        <dbReference type="Proteomes" id="UP000244090"/>
    </source>
</evidence>
<accession>A0A2T6BUF7</accession>
<organism evidence="2 3">
    <name type="scientific">Kordia periserrulae</name>
    <dbReference type="NCBI Taxonomy" id="701523"/>
    <lineage>
        <taxon>Bacteria</taxon>
        <taxon>Pseudomonadati</taxon>
        <taxon>Bacteroidota</taxon>
        <taxon>Flavobacteriia</taxon>
        <taxon>Flavobacteriales</taxon>
        <taxon>Flavobacteriaceae</taxon>
        <taxon>Kordia</taxon>
    </lineage>
</organism>
<sequence>MIKIIDMLFSRKHIIVLKKPITILRDDLKSPNDVIQLLQINDSILEGCIDFRYGYGGSIISTVNLEELNRHETTVTIKNRVDILMYIYILILCSVLWGFAIYELMNGAKIGSFEVLIKSIFPLIIIVMIKFTLHFYDKRIIKTYKSLVKNRTPN</sequence>
<evidence type="ECO:0000313" key="2">
    <source>
        <dbReference type="EMBL" id="PTX59709.1"/>
    </source>
</evidence>